<keyword evidence="2" id="KW-1185">Reference proteome</keyword>
<dbReference type="GeneID" id="28495630"/>
<dbReference type="AlphaFoldDB" id="A0A172WH40"/>
<evidence type="ECO:0000313" key="1">
    <source>
        <dbReference type="EMBL" id="ANF22689.1"/>
    </source>
</evidence>
<gene>
    <name evidence="1" type="ORF">A7C91_05510</name>
</gene>
<accession>A0A172WH40</accession>
<evidence type="ECO:0000313" key="2">
    <source>
        <dbReference type="Proteomes" id="UP000076969"/>
    </source>
</evidence>
<protein>
    <submittedName>
        <fullName evidence="1">Uncharacterized protein</fullName>
    </submittedName>
</protein>
<dbReference type="OrthoDB" id="85914at2157"/>
<dbReference type="STRING" id="1712654.A7C91_05510"/>
<reference evidence="2" key="1">
    <citation type="journal article" date="2016" name="Syst. Appl. Microbiol.">
        <title>Thermococcus piezophilus sp. nov., a novel hyperthermophilic and piezophilic archaeon with a broad pressure range for growth, isolated from a deepest hydrothermal vent at the Mid-Cayman Rise.</title>
        <authorList>
            <person name="Dalmasso C."/>
            <person name="Oger P."/>
            <person name="Selva G."/>
            <person name="Courtine D."/>
            <person name="L'Haridon S."/>
            <person name="Garlaschelli A."/>
            <person name="Roussel E."/>
            <person name="Miyazaki J."/>
            <person name="Reveillaud J."/>
            <person name="Jebbar M."/>
            <person name="Takai K."/>
            <person name="Maignien L."/>
            <person name="Alain K."/>
        </authorList>
    </citation>
    <scope>NUCLEOTIDE SEQUENCE [LARGE SCALE GENOMIC DNA]</scope>
    <source>
        <strain evidence="2">CDGS</strain>
    </source>
</reference>
<organism evidence="1 2">
    <name type="scientific">Thermococcus piezophilus</name>
    <dbReference type="NCBI Taxonomy" id="1712654"/>
    <lineage>
        <taxon>Archaea</taxon>
        <taxon>Methanobacteriati</taxon>
        <taxon>Methanobacteriota</taxon>
        <taxon>Thermococci</taxon>
        <taxon>Thermococcales</taxon>
        <taxon>Thermococcaceae</taxon>
        <taxon>Thermococcus</taxon>
    </lineage>
</organism>
<proteinExistence type="predicted"/>
<dbReference type="Proteomes" id="UP000076969">
    <property type="component" value="Chromosome"/>
</dbReference>
<dbReference type="RefSeq" id="WP_068665634.1">
    <property type="nucleotide sequence ID" value="NZ_CP015520.1"/>
</dbReference>
<sequence>MKPGQLLSFDAMLSLVIVILILGMITSTSSALKDDITTMLGWYERANIGDNMLDVLTKSPGEPEDWDGTNVVIFGLRGQEGYIEYAKLSRLISLLEANDTHTISVLEKMVSNMNFQITFDLMRSGISANFTSTLQSGYLFDGTVYNGDCSITGSRDISFSDPTIVNCTDGFRRTGSGDLIADSSLCIISGFDYTGSGDVTIGSYLAINGTFDESGSGDISVNGDLYVYDYWDRTGSGSINIGGNVHVKGYVDFSGSDSAYIGGSVYIFDANLPAIRLTGSNDITINGWIYIEYNGEWYATRGYISRRSTSLEWYKWNGNEWVSDKGLDNALSTSGSGSISIAGSGKLATPPTSFPTPPCFGGGVFTAVKLSSLNVILSFEYPQVLGSITPYKKSFAVINGTLVTDEDVIQSSKSRASWIEYSAKMFPTSKKVYAEKYVLSQSDLPREIYSGVLDQYTPSKLSLTFPANIENGNLTLVSAFTTKEYTGYAVLVIARNNNQWAYGVNMTKIYGTYNVTGVPDNCNVNFNDGQVTVSFFCLVPEASLDDPVTFTVWAYELKGFPQVTVEDIGNLDAYLKPIKQMGVIRLWVWPRG</sequence>
<dbReference type="KEGG" id="tpie:A7C91_05510"/>
<name>A0A172WH40_9EURY</name>
<dbReference type="EMBL" id="CP015520">
    <property type="protein sequence ID" value="ANF22689.1"/>
    <property type="molecule type" value="Genomic_DNA"/>
</dbReference>